<accession>A0A5B6W8P3</accession>
<dbReference type="Proteomes" id="UP000325315">
    <property type="component" value="Unassembled WGS sequence"/>
</dbReference>
<dbReference type="OrthoDB" id="1702664at2759"/>
<reference evidence="2" key="1">
    <citation type="submission" date="2019-08" db="EMBL/GenBank/DDBJ databases">
        <authorList>
            <person name="Liu F."/>
        </authorList>
    </citation>
    <scope>NUCLEOTIDE SEQUENCE [LARGE SCALE GENOMIC DNA]</scope>
    <source>
        <strain evidence="2">PA1801</strain>
        <tissue evidence="2">Leaf</tissue>
    </source>
</reference>
<dbReference type="EMBL" id="SMMG02000004">
    <property type="protein sequence ID" value="KAA3477654.1"/>
    <property type="molecule type" value="Genomic_DNA"/>
</dbReference>
<dbReference type="SUPFAM" id="SSF56672">
    <property type="entry name" value="DNA/RNA polymerases"/>
    <property type="match status" value="1"/>
</dbReference>
<feature type="domain" description="Reverse transcriptase" evidence="1">
    <location>
        <begin position="252"/>
        <end position="333"/>
    </location>
</feature>
<dbReference type="InterPro" id="IPR000477">
    <property type="entry name" value="RT_dom"/>
</dbReference>
<evidence type="ECO:0000259" key="1">
    <source>
        <dbReference type="Pfam" id="PF00078"/>
    </source>
</evidence>
<organism evidence="2 3">
    <name type="scientific">Gossypium australe</name>
    <dbReference type="NCBI Taxonomy" id="47621"/>
    <lineage>
        <taxon>Eukaryota</taxon>
        <taxon>Viridiplantae</taxon>
        <taxon>Streptophyta</taxon>
        <taxon>Embryophyta</taxon>
        <taxon>Tracheophyta</taxon>
        <taxon>Spermatophyta</taxon>
        <taxon>Magnoliopsida</taxon>
        <taxon>eudicotyledons</taxon>
        <taxon>Gunneridae</taxon>
        <taxon>Pentapetalae</taxon>
        <taxon>rosids</taxon>
        <taxon>malvids</taxon>
        <taxon>Malvales</taxon>
        <taxon>Malvaceae</taxon>
        <taxon>Malvoideae</taxon>
        <taxon>Gossypium</taxon>
    </lineage>
</organism>
<proteinExistence type="predicted"/>
<keyword evidence="3" id="KW-1185">Reference proteome</keyword>
<dbReference type="InterPro" id="IPR043502">
    <property type="entry name" value="DNA/RNA_pol_sf"/>
</dbReference>
<comment type="caution">
    <text evidence="2">The sequence shown here is derived from an EMBL/GenBank/DDBJ whole genome shotgun (WGS) entry which is preliminary data.</text>
</comment>
<dbReference type="Pfam" id="PF00078">
    <property type="entry name" value="RVT_1"/>
    <property type="match status" value="1"/>
</dbReference>
<dbReference type="PANTHER" id="PTHR15503">
    <property type="entry name" value="LDOC1 RELATED"/>
    <property type="match status" value="1"/>
</dbReference>
<name>A0A5B6W8P3_9ROSI</name>
<dbReference type="Gene3D" id="3.10.10.10">
    <property type="entry name" value="HIV Type 1 Reverse Transcriptase, subunit A, domain 1"/>
    <property type="match status" value="1"/>
</dbReference>
<dbReference type="Gene3D" id="2.40.70.10">
    <property type="entry name" value="Acid Proteases"/>
    <property type="match status" value="1"/>
</dbReference>
<dbReference type="Pfam" id="PF08284">
    <property type="entry name" value="RVP_2"/>
    <property type="match status" value="1"/>
</dbReference>
<dbReference type="PANTHER" id="PTHR15503:SF45">
    <property type="entry name" value="RNA-DIRECTED DNA POLYMERASE HOMOLOG"/>
    <property type="match status" value="1"/>
</dbReference>
<dbReference type="InterPro" id="IPR032567">
    <property type="entry name" value="RTL1-rel"/>
</dbReference>
<dbReference type="AlphaFoldDB" id="A0A5B6W8P3"/>
<evidence type="ECO:0000313" key="2">
    <source>
        <dbReference type="EMBL" id="KAA3477654.1"/>
    </source>
</evidence>
<evidence type="ECO:0000313" key="3">
    <source>
        <dbReference type="Proteomes" id="UP000325315"/>
    </source>
</evidence>
<protein>
    <submittedName>
        <fullName evidence="2">DNA/RNA polymerases superfamily protein</fullName>
    </submittedName>
</protein>
<dbReference type="CDD" id="cd01647">
    <property type="entry name" value="RT_LTR"/>
    <property type="match status" value="1"/>
</dbReference>
<sequence length="334" mass="38133">MGNKHSSREKTARVEGIAPARTYAIRAREEASSPDVITGTFSLYDTRVIALIDLGSTHSYICMKLVSNLSMPIEFTEFSLPTPANLMLLPFDEFDVILGMDWLVTHDVIVNCRKKFIELKCECGDFFCVELDKKDRSPVVISSLLTQKFLRNGYETYLAFVMNAKDTELRIESVPIVCEYPDVFSEELPGLPPVREIEFGIELASSIAPISIAPYRMAPTELKELKAQLQELTDKGFARLSFPPWGAPVLFVRKKDSSMRLCIDYRQLNKVTVKNKYPMPRIDDLFDQLKGAMVFSKIDLRSGYYQLRVKDSDVPKTTFRTRYGHYEFLVIPFS</sequence>
<dbReference type="InterPro" id="IPR021109">
    <property type="entry name" value="Peptidase_aspartic_dom_sf"/>
</dbReference>
<dbReference type="CDD" id="cd00303">
    <property type="entry name" value="retropepsin_like"/>
    <property type="match status" value="1"/>
</dbReference>
<gene>
    <name evidence="2" type="ORF">EPI10_011531</name>
</gene>